<name>A0A8T0I261_CERPU</name>
<organism evidence="2 3">
    <name type="scientific">Ceratodon purpureus</name>
    <name type="common">Fire moss</name>
    <name type="synonym">Dicranum purpureum</name>
    <dbReference type="NCBI Taxonomy" id="3225"/>
    <lineage>
        <taxon>Eukaryota</taxon>
        <taxon>Viridiplantae</taxon>
        <taxon>Streptophyta</taxon>
        <taxon>Embryophyta</taxon>
        <taxon>Bryophyta</taxon>
        <taxon>Bryophytina</taxon>
        <taxon>Bryopsida</taxon>
        <taxon>Dicranidae</taxon>
        <taxon>Pseudoditrichales</taxon>
        <taxon>Ditrichaceae</taxon>
        <taxon>Ceratodon</taxon>
    </lineage>
</organism>
<accession>A0A8T0I261</accession>
<comment type="caution">
    <text evidence="2">The sequence shown here is derived from an EMBL/GenBank/DDBJ whole genome shotgun (WGS) entry which is preliminary data.</text>
</comment>
<reference evidence="2" key="1">
    <citation type="submission" date="2020-06" db="EMBL/GenBank/DDBJ databases">
        <title>WGS assembly of Ceratodon purpureus strain R40.</title>
        <authorList>
            <person name="Carey S.B."/>
            <person name="Jenkins J."/>
            <person name="Shu S."/>
            <person name="Lovell J.T."/>
            <person name="Sreedasyam A."/>
            <person name="Maumus F."/>
            <person name="Tiley G.P."/>
            <person name="Fernandez-Pozo N."/>
            <person name="Barry K."/>
            <person name="Chen C."/>
            <person name="Wang M."/>
            <person name="Lipzen A."/>
            <person name="Daum C."/>
            <person name="Saski C.A."/>
            <person name="Payton A.C."/>
            <person name="Mcbreen J.C."/>
            <person name="Conrad R.E."/>
            <person name="Kollar L.M."/>
            <person name="Olsson S."/>
            <person name="Huttunen S."/>
            <person name="Landis J.B."/>
            <person name="Wickett N.J."/>
            <person name="Johnson M.G."/>
            <person name="Rensing S.A."/>
            <person name="Grimwood J."/>
            <person name="Schmutz J."/>
            <person name="Mcdaniel S.F."/>
        </authorList>
    </citation>
    <scope>NUCLEOTIDE SEQUENCE</scope>
    <source>
        <strain evidence="2">R40</strain>
    </source>
</reference>
<keyword evidence="3" id="KW-1185">Reference proteome</keyword>
<feature type="compositionally biased region" description="Basic and acidic residues" evidence="1">
    <location>
        <begin position="35"/>
        <end position="51"/>
    </location>
</feature>
<evidence type="ECO:0000256" key="1">
    <source>
        <dbReference type="SAM" id="MobiDB-lite"/>
    </source>
</evidence>
<protein>
    <submittedName>
        <fullName evidence="2">Uncharacterized protein</fullName>
    </submittedName>
</protein>
<gene>
    <name evidence="2" type="ORF">KC19_5G163700</name>
</gene>
<dbReference type="Proteomes" id="UP000822688">
    <property type="component" value="Chromosome 5"/>
</dbReference>
<proteinExistence type="predicted"/>
<sequence length="105" mass="11526">MCPPDQNAPFDLFRGTHDDEAGPSNWADQPVYSDSSDHDDYYEPYPHRRQQDVSASHSLASEAAPTSPQNPNSSSSTHQVIRDFGIPPKDPPSDMVEDASQVTPS</sequence>
<dbReference type="EMBL" id="CM026425">
    <property type="protein sequence ID" value="KAG0577534.1"/>
    <property type="molecule type" value="Genomic_DNA"/>
</dbReference>
<feature type="compositionally biased region" description="Low complexity" evidence="1">
    <location>
        <begin position="65"/>
        <end position="77"/>
    </location>
</feature>
<feature type="region of interest" description="Disordered" evidence="1">
    <location>
        <begin position="1"/>
        <end position="105"/>
    </location>
</feature>
<dbReference type="AlphaFoldDB" id="A0A8T0I261"/>
<evidence type="ECO:0000313" key="3">
    <source>
        <dbReference type="Proteomes" id="UP000822688"/>
    </source>
</evidence>
<evidence type="ECO:0000313" key="2">
    <source>
        <dbReference type="EMBL" id="KAG0577534.1"/>
    </source>
</evidence>